<feature type="domain" description="GST C-terminal" evidence="6">
    <location>
        <begin position="90"/>
        <end position="217"/>
    </location>
</feature>
<dbReference type="GO" id="GO:0005737">
    <property type="term" value="C:cytoplasm"/>
    <property type="evidence" value="ECO:0007669"/>
    <property type="project" value="TreeGrafter"/>
</dbReference>
<protein>
    <recommendedName>
        <fullName evidence="2">glutathione transferase</fullName>
        <ecNumber evidence="2">2.5.1.18</ecNumber>
    </recommendedName>
</protein>
<evidence type="ECO:0000259" key="5">
    <source>
        <dbReference type="PROSITE" id="PS50404"/>
    </source>
</evidence>
<dbReference type="GO" id="GO:0006749">
    <property type="term" value="P:glutathione metabolic process"/>
    <property type="evidence" value="ECO:0007669"/>
    <property type="project" value="TreeGrafter"/>
</dbReference>
<evidence type="ECO:0000256" key="1">
    <source>
        <dbReference type="ARBA" id="ARBA00010128"/>
    </source>
</evidence>
<dbReference type="FunFam" id="1.20.1050.10:FF:000004">
    <property type="entry name" value="Glutathione S-transferase F2"/>
    <property type="match status" value="1"/>
</dbReference>
<dbReference type="PANTHER" id="PTHR43900:SF3">
    <property type="entry name" value="GLUTATHIONE S-TRANSFERASE RHO"/>
    <property type="match status" value="1"/>
</dbReference>
<dbReference type="PANTHER" id="PTHR43900">
    <property type="entry name" value="GLUTATHIONE S-TRANSFERASE RHO"/>
    <property type="match status" value="1"/>
</dbReference>
<dbReference type="SFLD" id="SFLDG01154">
    <property type="entry name" value="Main.5:_Phi-like"/>
    <property type="match status" value="1"/>
</dbReference>
<dbReference type="InterPro" id="IPR034347">
    <property type="entry name" value="GST_Phi_C"/>
</dbReference>
<comment type="similarity">
    <text evidence="1">Belongs to the GST superfamily. Phi family.</text>
</comment>
<dbReference type="EC" id="2.5.1.18" evidence="2"/>
<dbReference type="PROSITE" id="PS50405">
    <property type="entry name" value="GST_CTER"/>
    <property type="match status" value="1"/>
</dbReference>
<dbReference type="EMBL" id="GCKF01015462">
    <property type="protein sequence ID" value="JAG98941.1"/>
    <property type="molecule type" value="Transcribed_RNA"/>
</dbReference>
<sequence length="217" mass="24399">MAKVKVYGLPFSTCTTRVLACLHEKEVDYELVPVNLMAGANKQPPFLALSPFGQIPAIEDGDLTLFESRAITKYLSNNYEGRGTKLLGVTVREQAIVEQWCEVESQQFNPPCYAIVHQILIIPMKGGTTDASLVESNLTKLGGVLDVYEERLSKTKLPYLAGDFFSLADLHHLPYAHYLFNAAGQGHLLLSRPHLKVWWERISTRPAWNIVKQNMKK</sequence>
<name>A0A0D6R885_ARACU</name>
<dbReference type="Pfam" id="PF02798">
    <property type="entry name" value="GST_N"/>
    <property type="match status" value="1"/>
</dbReference>
<dbReference type="GO" id="GO:0009636">
    <property type="term" value="P:response to toxic substance"/>
    <property type="evidence" value="ECO:0007669"/>
    <property type="project" value="UniProtKB-ARBA"/>
</dbReference>
<accession>A0A0D6R885</accession>
<feature type="domain" description="GST N-terminal" evidence="5">
    <location>
        <begin position="2"/>
        <end position="83"/>
    </location>
</feature>
<dbReference type="CDD" id="cd03053">
    <property type="entry name" value="GST_N_Phi"/>
    <property type="match status" value="1"/>
</dbReference>
<dbReference type="SFLD" id="SFLDG00358">
    <property type="entry name" value="Main_(cytGST)"/>
    <property type="match status" value="1"/>
</dbReference>
<reference evidence="7" key="1">
    <citation type="submission" date="2015-03" db="EMBL/GenBank/DDBJ databases">
        <title>A transcriptome of Araucaria cunninghamii, an australian fine timber species.</title>
        <authorList>
            <person name="Jing Yi C.J.Y."/>
            <person name="Yin San L.Y.S."/>
            <person name="Abdul Karim S.S."/>
            <person name="Wan Azmi N.N."/>
            <person name="Hercus R.R."/>
            <person name="Croft L.L."/>
        </authorList>
    </citation>
    <scope>NUCLEOTIDE SEQUENCE</scope>
    <source>
        <strain evidence="7">MI0301</strain>
        <tissue evidence="7">Leaf</tissue>
    </source>
</reference>
<dbReference type="GO" id="GO:0043295">
    <property type="term" value="F:glutathione binding"/>
    <property type="evidence" value="ECO:0007669"/>
    <property type="project" value="TreeGrafter"/>
</dbReference>
<dbReference type="Pfam" id="PF00043">
    <property type="entry name" value="GST_C"/>
    <property type="match status" value="1"/>
</dbReference>
<dbReference type="InterPro" id="IPR010987">
    <property type="entry name" value="Glutathione-S-Trfase_C-like"/>
</dbReference>
<dbReference type="FunFam" id="3.40.30.10:FF:000016">
    <property type="entry name" value="Glutathione S-transferase F2"/>
    <property type="match status" value="1"/>
</dbReference>
<dbReference type="SFLD" id="SFLDS00019">
    <property type="entry name" value="Glutathione_Transferase_(cytos"/>
    <property type="match status" value="1"/>
</dbReference>
<dbReference type="PROSITE" id="PS50404">
    <property type="entry name" value="GST_NTER"/>
    <property type="match status" value="1"/>
</dbReference>
<dbReference type="Gene3D" id="3.40.30.10">
    <property type="entry name" value="Glutaredoxin"/>
    <property type="match status" value="1"/>
</dbReference>
<dbReference type="InterPro" id="IPR004046">
    <property type="entry name" value="GST_C"/>
</dbReference>
<evidence type="ECO:0000256" key="2">
    <source>
        <dbReference type="ARBA" id="ARBA00012452"/>
    </source>
</evidence>
<comment type="catalytic activity">
    <reaction evidence="4">
        <text>RX + glutathione = an S-substituted glutathione + a halide anion + H(+)</text>
        <dbReference type="Rhea" id="RHEA:16437"/>
        <dbReference type="ChEBI" id="CHEBI:15378"/>
        <dbReference type="ChEBI" id="CHEBI:16042"/>
        <dbReference type="ChEBI" id="CHEBI:17792"/>
        <dbReference type="ChEBI" id="CHEBI:57925"/>
        <dbReference type="ChEBI" id="CHEBI:90779"/>
        <dbReference type="EC" id="2.5.1.18"/>
    </reaction>
</comment>
<evidence type="ECO:0000313" key="7">
    <source>
        <dbReference type="EMBL" id="JAG98941.1"/>
    </source>
</evidence>
<dbReference type="AlphaFoldDB" id="A0A0D6R885"/>
<keyword evidence="3" id="KW-0808">Transferase</keyword>
<dbReference type="SUPFAM" id="SSF52833">
    <property type="entry name" value="Thioredoxin-like"/>
    <property type="match status" value="1"/>
</dbReference>
<organism evidence="7">
    <name type="scientific">Araucaria cunninghamii</name>
    <name type="common">Hoop pine</name>
    <name type="synonym">Moreton Bay pine</name>
    <dbReference type="NCBI Taxonomy" id="56994"/>
    <lineage>
        <taxon>Eukaryota</taxon>
        <taxon>Viridiplantae</taxon>
        <taxon>Streptophyta</taxon>
        <taxon>Embryophyta</taxon>
        <taxon>Tracheophyta</taxon>
        <taxon>Spermatophyta</taxon>
        <taxon>Pinopsida</taxon>
        <taxon>Pinidae</taxon>
        <taxon>Conifers II</taxon>
        <taxon>Araucariales</taxon>
        <taxon>Araucariaceae</taxon>
        <taxon>Araucaria</taxon>
    </lineage>
</organism>
<evidence type="ECO:0000259" key="6">
    <source>
        <dbReference type="PROSITE" id="PS50405"/>
    </source>
</evidence>
<dbReference type="CDD" id="cd03187">
    <property type="entry name" value="GST_C_Phi"/>
    <property type="match status" value="1"/>
</dbReference>
<dbReference type="InterPro" id="IPR036249">
    <property type="entry name" value="Thioredoxin-like_sf"/>
</dbReference>
<evidence type="ECO:0000256" key="3">
    <source>
        <dbReference type="ARBA" id="ARBA00022679"/>
    </source>
</evidence>
<dbReference type="InterPro" id="IPR004045">
    <property type="entry name" value="Glutathione_S-Trfase_N"/>
</dbReference>
<dbReference type="Gene3D" id="1.20.1050.10">
    <property type="match status" value="1"/>
</dbReference>
<proteinExistence type="inferred from homology"/>
<dbReference type="GO" id="GO:0004364">
    <property type="term" value="F:glutathione transferase activity"/>
    <property type="evidence" value="ECO:0007669"/>
    <property type="project" value="UniProtKB-EC"/>
</dbReference>
<dbReference type="InterPro" id="IPR040079">
    <property type="entry name" value="Glutathione_S-Trfase"/>
</dbReference>
<dbReference type="SUPFAM" id="SSF47616">
    <property type="entry name" value="GST C-terminal domain-like"/>
    <property type="match status" value="1"/>
</dbReference>
<dbReference type="InterPro" id="IPR036282">
    <property type="entry name" value="Glutathione-S-Trfase_C_sf"/>
</dbReference>
<evidence type="ECO:0000256" key="4">
    <source>
        <dbReference type="ARBA" id="ARBA00047960"/>
    </source>
</evidence>